<keyword evidence="3" id="KW-1185">Reference proteome</keyword>
<dbReference type="Proteomes" id="UP000003163">
    <property type="component" value="Unassembled WGS sequence"/>
</dbReference>
<evidence type="ECO:0000313" key="2">
    <source>
        <dbReference type="EMBL" id="EJW04647.1"/>
    </source>
</evidence>
<feature type="chain" id="PRO_5003822251" evidence="1">
    <location>
        <begin position="21"/>
        <end position="115"/>
    </location>
</feature>
<sequence>MSIKHIFLFLVLIYSQNLFSRIFQKENKVRKGFKWIRKQLKNLNDRIFGPCWKAKRTITNSPSEESDVYNIDTAIFFRKKKKNRKFKNKALSRIKKRVESKVKKTKRNIVKNLLN</sequence>
<evidence type="ECO:0000313" key="3">
    <source>
        <dbReference type="Proteomes" id="UP000003163"/>
    </source>
</evidence>
<reference evidence="3" key="2">
    <citation type="submission" date="2015-07" db="EMBL/GenBank/DDBJ databases">
        <title>Contrasting host-pathogen interactions and genome evolution in two generalist and specialist microsporidian pathogens of mosquitoes.</title>
        <authorList>
            <consortium name="The Broad Institute Genomics Platform"/>
            <consortium name="The Broad Institute Genome Sequencing Center for Infectious Disease"/>
            <person name="Cuomo C.A."/>
            <person name="Sanscrainte N.D."/>
            <person name="Goldberg J.M."/>
            <person name="Heiman D."/>
            <person name="Young S."/>
            <person name="Zeng Q."/>
            <person name="Becnel J.J."/>
            <person name="Birren B.W."/>
        </authorList>
    </citation>
    <scope>NUCLEOTIDE SEQUENCE [LARGE SCALE GENOMIC DNA]</scope>
    <source>
        <strain evidence="3">USNM 41457</strain>
    </source>
</reference>
<protein>
    <submittedName>
        <fullName evidence="2">Uncharacterized protein</fullName>
    </submittedName>
</protein>
<accession>J9DTN9</accession>
<dbReference type="HOGENOM" id="CLU_2108970_0_0_1"/>
<dbReference type="AlphaFoldDB" id="J9DTN9"/>
<dbReference type="EMBL" id="AFBI03000015">
    <property type="protein sequence ID" value="EJW04647.1"/>
    <property type="molecule type" value="Genomic_DNA"/>
</dbReference>
<feature type="signal peptide" evidence="1">
    <location>
        <begin position="1"/>
        <end position="20"/>
    </location>
</feature>
<evidence type="ECO:0000256" key="1">
    <source>
        <dbReference type="SAM" id="SignalP"/>
    </source>
</evidence>
<gene>
    <name evidence="2" type="ORF">EDEG_01154</name>
</gene>
<organism evidence="2 3">
    <name type="scientific">Edhazardia aedis (strain USNM 41457)</name>
    <name type="common">Microsporidian parasite</name>
    <dbReference type="NCBI Taxonomy" id="1003232"/>
    <lineage>
        <taxon>Eukaryota</taxon>
        <taxon>Fungi</taxon>
        <taxon>Fungi incertae sedis</taxon>
        <taxon>Microsporidia</taxon>
        <taxon>Edhazardia</taxon>
    </lineage>
</organism>
<name>J9DTN9_EDHAE</name>
<comment type="caution">
    <text evidence="2">The sequence shown here is derived from an EMBL/GenBank/DDBJ whole genome shotgun (WGS) entry which is preliminary data.</text>
</comment>
<dbReference type="InParanoid" id="J9DTN9"/>
<keyword evidence="1" id="KW-0732">Signal</keyword>
<reference evidence="2 3" key="1">
    <citation type="submission" date="2011-08" db="EMBL/GenBank/DDBJ databases">
        <authorList>
            <person name="Liu Z.J."/>
            <person name="Shi F.L."/>
            <person name="Lu J.Q."/>
            <person name="Li M."/>
            <person name="Wang Z.L."/>
        </authorList>
    </citation>
    <scope>NUCLEOTIDE SEQUENCE [LARGE SCALE GENOMIC DNA]</scope>
    <source>
        <strain evidence="2 3">USNM 41457</strain>
    </source>
</reference>
<proteinExistence type="predicted"/>
<dbReference type="VEuPathDB" id="MicrosporidiaDB:EDEG_01154"/>